<protein>
    <submittedName>
        <fullName evidence="1">Uncharacterized protein</fullName>
    </submittedName>
</protein>
<dbReference type="Proteomes" id="UP001054945">
    <property type="component" value="Unassembled WGS sequence"/>
</dbReference>
<evidence type="ECO:0000313" key="1">
    <source>
        <dbReference type="EMBL" id="GIY94212.1"/>
    </source>
</evidence>
<proteinExistence type="predicted"/>
<keyword evidence="2" id="KW-1185">Reference proteome</keyword>
<comment type="caution">
    <text evidence="1">The sequence shown here is derived from an EMBL/GenBank/DDBJ whole genome shotgun (WGS) entry which is preliminary data.</text>
</comment>
<dbReference type="EMBL" id="BPLR01017758">
    <property type="protein sequence ID" value="GIY94212.1"/>
    <property type="molecule type" value="Genomic_DNA"/>
</dbReference>
<reference evidence="1 2" key="1">
    <citation type="submission" date="2021-06" db="EMBL/GenBank/DDBJ databases">
        <title>Caerostris extrusa draft genome.</title>
        <authorList>
            <person name="Kono N."/>
            <person name="Arakawa K."/>
        </authorList>
    </citation>
    <scope>NUCLEOTIDE SEQUENCE [LARGE SCALE GENOMIC DNA]</scope>
</reference>
<sequence length="86" mass="10029">MGPSNNAAESPKKAQYPLFLLQVHFQERRWKNSVPGKKTKRKQEKKKSGWTEIKISVEFYGAKKCEIRVREREMGAYFLPAIAQDD</sequence>
<organism evidence="1 2">
    <name type="scientific">Caerostris extrusa</name>
    <name type="common">Bark spider</name>
    <name type="synonym">Caerostris bankana</name>
    <dbReference type="NCBI Taxonomy" id="172846"/>
    <lineage>
        <taxon>Eukaryota</taxon>
        <taxon>Metazoa</taxon>
        <taxon>Ecdysozoa</taxon>
        <taxon>Arthropoda</taxon>
        <taxon>Chelicerata</taxon>
        <taxon>Arachnida</taxon>
        <taxon>Araneae</taxon>
        <taxon>Araneomorphae</taxon>
        <taxon>Entelegynae</taxon>
        <taxon>Araneoidea</taxon>
        <taxon>Araneidae</taxon>
        <taxon>Caerostris</taxon>
    </lineage>
</organism>
<dbReference type="AlphaFoldDB" id="A0AAV4XGG6"/>
<evidence type="ECO:0000313" key="2">
    <source>
        <dbReference type="Proteomes" id="UP001054945"/>
    </source>
</evidence>
<gene>
    <name evidence="1" type="ORF">CEXT_98521</name>
</gene>
<accession>A0AAV4XGG6</accession>
<name>A0AAV4XGG6_CAEEX</name>